<name>A0ABS1NPT3_9ACTN</name>
<dbReference type="Proteomes" id="UP000634229">
    <property type="component" value="Unassembled WGS sequence"/>
</dbReference>
<evidence type="ECO:0000313" key="1">
    <source>
        <dbReference type="EMBL" id="MBL1102039.1"/>
    </source>
</evidence>
<evidence type="ECO:0000313" key="2">
    <source>
        <dbReference type="Proteomes" id="UP000634229"/>
    </source>
</evidence>
<comment type="caution">
    <text evidence="1">The sequence shown here is derived from an EMBL/GenBank/DDBJ whole genome shotgun (WGS) entry which is preliminary data.</text>
</comment>
<sequence length="49" mass="5177">MIRRLKARRMAAGTLTSAKELLQPVGPEAVEVHARTLAVGGHLASTLVV</sequence>
<reference evidence="1 2" key="1">
    <citation type="submission" date="2021-01" db="EMBL/GenBank/DDBJ databases">
        <title>WGS of actinomycetes isolated from Thailand.</title>
        <authorList>
            <person name="Thawai C."/>
        </authorList>
    </citation>
    <scope>NUCLEOTIDE SEQUENCE [LARGE SCALE GENOMIC DNA]</scope>
    <source>
        <strain evidence="1 2">CA1R205</strain>
    </source>
</reference>
<feature type="non-terminal residue" evidence="1">
    <location>
        <position position="49"/>
    </location>
</feature>
<accession>A0ABS1NPT3</accession>
<keyword evidence="2" id="KW-1185">Reference proteome</keyword>
<gene>
    <name evidence="1" type="ORF">JK363_36535</name>
</gene>
<dbReference type="EMBL" id="JAERRF010000037">
    <property type="protein sequence ID" value="MBL1102039.1"/>
    <property type="molecule type" value="Genomic_DNA"/>
</dbReference>
<protein>
    <submittedName>
        <fullName evidence="1">Uncharacterized protein</fullName>
    </submittedName>
</protein>
<proteinExistence type="predicted"/>
<organism evidence="1 2">
    <name type="scientific">Streptomyces coffeae</name>
    <dbReference type="NCBI Taxonomy" id="621382"/>
    <lineage>
        <taxon>Bacteria</taxon>
        <taxon>Bacillati</taxon>
        <taxon>Actinomycetota</taxon>
        <taxon>Actinomycetes</taxon>
        <taxon>Kitasatosporales</taxon>
        <taxon>Streptomycetaceae</taxon>
        <taxon>Streptomyces</taxon>
    </lineage>
</organism>